<dbReference type="Proteomes" id="UP000030653">
    <property type="component" value="Unassembled WGS sequence"/>
</dbReference>
<keyword evidence="5 11" id="KW-0418">Kinase</keyword>
<keyword evidence="3" id="KW-0808">Transferase</keyword>
<protein>
    <recommendedName>
        <fullName evidence="1">non-specific serine/threonine protein kinase</fullName>
        <ecNumber evidence="1">2.7.11.1</ecNumber>
    </recommendedName>
</protein>
<dbReference type="EMBL" id="JH795856">
    <property type="protein sequence ID" value="EJU05714.1"/>
    <property type="molecule type" value="Genomic_DNA"/>
</dbReference>
<keyword evidence="12" id="KW-1185">Reference proteome</keyword>
<evidence type="ECO:0000256" key="1">
    <source>
        <dbReference type="ARBA" id="ARBA00012513"/>
    </source>
</evidence>
<feature type="domain" description="Protein kinase" evidence="10">
    <location>
        <begin position="90"/>
        <end position="374"/>
    </location>
</feature>
<reference evidence="11 12" key="1">
    <citation type="journal article" date="2012" name="Science">
        <title>The Paleozoic origin of enzymatic lignin decomposition reconstructed from 31 fungal genomes.</title>
        <authorList>
            <person name="Floudas D."/>
            <person name="Binder M."/>
            <person name="Riley R."/>
            <person name="Barry K."/>
            <person name="Blanchette R.A."/>
            <person name="Henrissat B."/>
            <person name="Martinez A.T."/>
            <person name="Otillar R."/>
            <person name="Spatafora J.W."/>
            <person name="Yadav J.S."/>
            <person name="Aerts A."/>
            <person name="Benoit I."/>
            <person name="Boyd A."/>
            <person name="Carlson A."/>
            <person name="Copeland A."/>
            <person name="Coutinho P.M."/>
            <person name="de Vries R.P."/>
            <person name="Ferreira P."/>
            <person name="Findley K."/>
            <person name="Foster B."/>
            <person name="Gaskell J."/>
            <person name="Glotzer D."/>
            <person name="Gorecki P."/>
            <person name="Heitman J."/>
            <person name="Hesse C."/>
            <person name="Hori C."/>
            <person name="Igarashi K."/>
            <person name="Jurgens J.A."/>
            <person name="Kallen N."/>
            <person name="Kersten P."/>
            <person name="Kohler A."/>
            <person name="Kuees U."/>
            <person name="Kumar T.K.A."/>
            <person name="Kuo A."/>
            <person name="LaButti K."/>
            <person name="Larrondo L.F."/>
            <person name="Lindquist E."/>
            <person name="Ling A."/>
            <person name="Lombard V."/>
            <person name="Lucas S."/>
            <person name="Lundell T."/>
            <person name="Martin R."/>
            <person name="McLaughlin D.J."/>
            <person name="Morgenstern I."/>
            <person name="Morin E."/>
            <person name="Murat C."/>
            <person name="Nagy L.G."/>
            <person name="Nolan M."/>
            <person name="Ohm R.A."/>
            <person name="Patyshakuliyeva A."/>
            <person name="Rokas A."/>
            <person name="Ruiz-Duenas F.J."/>
            <person name="Sabat G."/>
            <person name="Salamov A."/>
            <person name="Samejima M."/>
            <person name="Schmutz J."/>
            <person name="Slot J.C."/>
            <person name="St John F."/>
            <person name="Stenlid J."/>
            <person name="Sun H."/>
            <person name="Sun S."/>
            <person name="Syed K."/>
            <person name="Tsang A."/>
            <person name="Wiebenga A."/>
            <person name="Young D."/>
            <person name="Pisabarro A."/>
            <person name="Eastwood D.C."/>
            <person name="Martin F."/>
            <person name="Cullen D."/>
            <person name="Grigoriev I.V."/>
            <person name="Hibbett D.S."/>
        </authorList>
    </citation>
    <scope>NUCLEOTIDE SEQUENCE [LARGE SCALE GENOMIC DNA]</scope>
    <source>
        <strain evidence="11 12">DJM-731 SS1</strain>
    </source>
</reference>
<dbReference type="PROSITE" id="PS00108">
    <property type="entry name" value="PROTEIN_KINASE_ST"/>
    <property type="match status" value="1"/>
</dbReference>
<dbReference type="GO" id="GO:0050684">
    <property type="term" value="P:regulation of mRNA processing"/>
    <property type="evidence" value="ECO:0007669"/>
    <property type="project" value="TreeGrafter"/>
</dbReference>
<dbReference type="EC" id="2.7.11.1" evidence="1"/>
<dbReference type="STRING" id="1858805.M5GA81"/>
<dbReference type="InterPro" id="IPR011009">
    <property type="entry name" value="Kinase-like_dom_sf"/>
</dbReference>
<keyword evidence="6" id="KW-0067">ATP-binding</keyword>
<dbReference type="SMART" id="SM00220">
    <property type="entry name" value="S_TKc"/>
    <property type="match status" value="1"/>
</dbReference>
<evidence type="ECO:0000256" key="5">
    <source>
        <dbReference type="ARBA" id="ARBA00022777"/>
    </source>
</evidence>
<feature type="region of interest" description="Disordered" evidence="9">
    <location>
        <begin position="1"/>
        <end position="25"/>
    </location>
</feature>
<evidence type="ECO:0000256" key="8">
    <source>
        <dbReference type="ARBA" id="ARBA00048679"/>
    </source>
</evidence>
<dbReference type="InterPro" id="IPR000719">
    <property type="entry name" value="Prot_kinase_dom"/>
</dbReference>
<dbReference type="HOGENOM" id="CLU_739722_0_0_1"/>
<dbReference type="AlphaFoldDB" id="M5GA81"/>
<organism evidence="11 12">
    <name type="scientific">Dacryopinax primogenitus (strain DJM 731)</name>
    <name type="common">Brown rot fungus</name>
    <dbReference type="NCBI Taxonomy" id="1858805"/>
    <lineage>
        <taxon>Eukaryota</taxon>
        <taxon>Fungi</taxon>
        <taxon>Dikarya</taxon>
        <taxon>Basidiomycota</taxon>
        <taxon>Agaricomycotina</taxon>
        <taxon>Dacrymycetes</taxon>
        <taxon>Dacrymycetales</taxon>
        <taxon>Dacrymycetaceae</taxon>
        <taxon>Dacryopinax</taxon>
    </lineage>
</organism>
<dbReference type="SUPFAM" id="SSF56112">
    <property type="entry name" value="Protein kinase-like (PK-like)"/>
    <property type="match status" value="1"/>
</dbReference>
<evidence type="ECO:0000256" key="9">
    <source>
        <dbReference type="SAM" id="MobiDB-lite"/>
    </source>
</evidence>
<dbReference type="GO" id="GO:0004674">
    <property type="term" value="F:protein serine/threonine kinase activity"/>
    <property type="evidence" value="ECO:0007669"/>
    <property type="project" value="UniProtKB-KW"/>
</dbReference>
<evidence type="ECO:0000259" key="10">
    <source>
        <dbReference type="PROSITE" id="PS50011"/>
    </source>
</evidence>
<name>M5GA81_DACPD</name>
<dbReference type="PANTHER" id="PTHR47634:SF9">
    <property type="entry name" value="PROTEIN KINASE DOMAIN-CONTAINING PROTEIN-RELATED"/>
    <property type="match status" value="1"/>
</dbReference>
<evidence type="ECO:0000313" key="12">
    <source>
        <dbReference type="Proteomes" id="UP000030653"/>
    </source>
</evidence>
<proteinExistence type="predicted"/>
<evidence type="ECO:0000256" key="4">
    <source>
        <dbReference type="ARBA" id="ARBA00022741"/>
    </source>
</evidence>
<evidence type="ECO:0000313" key="11">
    <source>
        <dbReference type="EMBL" id="EJU05714.1"/>
    </source>
</evidence>
<dbReference type="PROSITE" id="PS50011">
    <property type="entry name" value="PROTEIN_KINASE_DOM"/>
    <property type="match status" value="1"/>
</dbReference>
<evidence type="ECO:0000256" key="6">
    <source>
        <dbReference type="ARBA" id="ARBA00022840"/>
    </source>
</evidence>
<keyword evidence="4" id="KW-0547">Nucleotide-binding</keyword>
<dbReference type="PANTHER" id="PTHR47634">
    <property type="entry name" value="PROTEIN KINASE DOMAIN-CONTAINING PROTEIN-RELATED"/>
    <property type="match status" value="1"/>
</dbReference>
<dbReference type="GO" id="GO:0000245">
    <property type="term" value="P:spliceosomal complex assembly"/>
    <property type="evidence" value="ECO:0007669"/>
    <property type="project" value="TreeGrafter"/>
</dbReference>
<dbReference type="GeneID" id="63682951"/>
<comment type="catalytic activity">
    <reaction evidence="8">
        <text>L-seryl-[protein] + ATP = O-phospho-L-seryl-[protein] + ADP + H(+)</text>
        <dbReference type="Rhea" id="RHEA:17989"/>
        <dbReference type="Rhea" id="RHEA-COMP:9863"/>
        <dbReference type="Rhea" id="RHEA-COMP:11604"/>
        <dbReference type="ChEBI" id="CHEBI:15378"/>
        <dbReference type="ChEBI" id="CHEBI:29999"/>
        <dbReference type="ChEBI" id="CHEBI:30616"/>
        <dbReference type="ChEBI" id="CHEBI:83421"/>
        <dbReference type="ChEBI" id="CHEBI:456216"/>
        <dbReference type="EC" id="2.7.11.1"/>
    </reaction>
</comment>
<evidence type="ECO:0000256" key="3">
    <source>
        <dbReference type="ARBA" id="ARBA00022679"/>
    </source>
</evidence>
<dbReference type="Gene3D" id="3.30.200.20">
    <property type="entry name" value="Phosphorylase Kinase, domain 1"/>
    <property type="match status" value="2"/>
</dbReference>
<sequence length="374" mass="41983">MAQGYASTSNEMTSSPSNATITPHQDLSFKGSVTANGNDADMVDIIVDSAFEDEGLLEFLKRKEELALGYRRGGFAPLSCHDRFSPENQYFVLWKLGHGMTSTVWLCRDTKDPSDQSGFKAIKVSTAEWIVLRGMNDEVSFLNPFGEHLCMVFDVLGQPLKSSTASTYPLTMLKHILKDSLLALQYIQECGIIHTDIKPDNILIMPKAAELIPLIRQQMLFCHPTGINMVSLNFLPYEYMIVPSEPLTVSMDFSHPSVALTDFSTAVWAGQNHNLRGKVQSLPMHAPKVILNARWNSKIDMWGYACLCYEYYTGKILHMPRDTSNIFPKDFFLAEMQASIGPLPPSLFKDAMFYNDFFTNEGKHLPPQLSPLTC</sequence>
<evidence type="ECO:0000256" key="2">
    <source>
        <dbReference type="ARBA" id="ARBA00022527"/>
    </source>
</evidence>
<keyword evidence="2" id="KW-0723">Serine/threonine-protein kinase</keyword>
<evidence type="ECO:0000256" key="7">
    <source>
        <dbReference type="ARBA" id="ARBA00047899"/>
    </source>
</evidence>
<gene>
    <name evidence="11" type="ORF">DACRYDRAFT_104199</name>
</gene>
<comment type="catalytic activity">
    <reaction evidence="7">
        <text>L-threonyl-[protein] + ATP = O-phospho-L-threonyl-[protein] + ADP + H(+)</text>
        <dbReference type="Rhea" id="RHEA:46608"/>
        <dbReference type="Rhea" id="RHEA-COMP:11060"/>
        <dbReference type="Rhea" id="RHEA-COMP:11605"/>
        <dbReference type="ChEBI" id="CHEBI:15378"/>
        <dbReference type="ChEBI" id="CHEBI:30013"/>
        <dbReference type="ChEBI" id="CHEBI:30616"/>
        <dbReference type="ChEBI" id="CHEBI:61977"/>
        <dbReference type="ChEBI" id="CHEBI:456216"/>
        <dbReference type="EC" id="2.7.11.1"/>
    </reaction>
</comment>
<dbReference type="Gene3D" id="1.10.510.10">
    <property type="entry name" value="Transferase(Phosphotransferase) domain 1"/>
    <property type="match status" value="1"/>
</dbReference>
<dbReference type="OMA" id="MEWDSKI"/>
<dbReference type="OrthoDB" id="5979581at2759"/>
<dbReference type="InterPro" id="IPR051334">
    <property type="entry name" value="SRPK"/>
</dbReference>
<dbReference type="GO" id="GO:0005524">
    <property type="term" value="F:ATP binding"/>
    <property type="evidence" value="ECO:0007669"/>
    <property type="project" value="UniProtKB-KW"/>
</dbReference>
<dbReference type="RefSeq" id="XP_040632608.1">
    <property type="nucleotide sequence ID" value="XM_040767889.1"/>
</dbReference>
<accession>M5GA81</accession>
<dbReference type="InterPro" id="IPR008271">
    <property type="entry name" value="Ser/Thr_kinase_AS"/>
</dbReference>